<proteinExistence type="predicted"/>
<evidence type="ECO:0000313" key="8">
    <source>
        <dbReference type="Proteomes" id="UP000708576"/>
    </source>
</evidence>
<comment type="subcellular location">
    <subcellularLocation>
        <location evidence="1">Cell membrane</location>
        <topology evidence="1">Multi-pass membrane protein</topology>
    </subcellularLocation>
</comment>
<keyword evidence="5 6" id="KW-0472">Membrane</keyword>
<evidence type="ECO:0000313" key="7">
    <source>
        <dbReference type="EMBL" id="MBS2097641.1"/>
    </source>
</evidence>
<keyword evidence="8" id="KW-1185">Reference proteome</keyword>
<comment type="caution">
    <text evidence="7">The sequence shown here is derived from an EMBL/GenBank/DDBJ whole genome shotgun (WGS) entry which is preliminary data.</text>
</comment>
<keyword evidence="3 6" id="KW-0812">Transmembrane</keyword>
<dbReference type="PANTHER" id="PTHR30213:SF0">
    <property type="entry name" value="UPF0761 MEMBRANE PROTEIN YIHY"/>
    <property type="match status" value="1"/>
</dbReference>
<evidence type="ECO:0000256" key="4">
    <source>
        <dbReference type="ARBA" id="ARBA00022989"/>
    </source>
</evidence>
<evidence type="ECO:0000256" key="3">
    <source>
        <dbReference type="ARBA" id="ARBA00022692"/>
    </source>
</evidence>
<organism evidence="7 8">
    <name type="scientific">Carboxylicivirga linearis</name>
    <dbReference type="NCBI Taxonomy" id="1628157"/>
    <lineage>
        <taxon>Bacteria</taxon>
        <taxon>Pseudomonadati</taxon>
        <taxon>Bacteroidota</taxon>
        <taxon>Bacteroidia</taxon>
        <taxon>Marinilabiliales</taxon>
        <taxon>Marinilabiliaceae</taxon>
        <taxon>Carboxylicivirga</taxon>
    </lineage>
</organism>
<dbReference type="RefSeq" id="WP_212214303.1">
    <property type="nucleotide sequence ID" value="NZ_JAGUCO010000002.1"/>
</dbReference>
<dbReference type="NCBIfam" id="TIGR00765">
    <property type="entry name" value="yihY_not_rbn"/>
    <property type="match status" value="1"/>
</dbReference>
<feature type="transmembrane region" description="Helical" evidence="6">
    <location>
        <begin position="260"/>
        <end position="283"/>
    </location>
</feature>
<keyword evidence="2" id="KW-1003">Cell membrane</keyword>
<sequence>MKNLLSKIVHYLNEEIWRVRADDTSKRQFFLIRTARILYLAIKGFINDNCQQKASALTFYSLLSVVPVAAMVFGIAKGFGFDERIEALLATKLEGQEEVLKFVTDFALNYLEKTPGGEIAGIGLIVLFWSIMKVFGNIENSFNDIWEVKHARSFIRKFSDYISLMLVGILLMISSSGMFVFVTKQLKNYGYESMVGPKMMLLLSYVLIWIVFTFLHHIMPNTRVKFRSALFGGIISGTLFQLLQFGYIHFQSMVTSYNAIYGSFAALPFFLFWLQASWLIVLLGAEMSFAYQNANTFEFDADTRRISYEYKRLITLMVVANVVKRFEKGESGPSNMLLSVELRLPIRLINQVLFDLVESKVLSEIAIDDTKETVYQPAFDIHKLTVMKTLHMIEAKGSRDLHFEETKGLGRLQNILDGFNKKLVESSENILIKDL</sequence>
<reference evidence="7 8" key="1">
    <citation type="journal article" date="2015" name="Int. J. Syst. Evol. Microbiol.">
        <title>Carboxylicivirga linearis sp. nov., isolated from a sea cucumber culture pond.</title>
        <authorList>
            <person name="Wang F.Q."/>
            <person name="Zhou Y.X."/>
            <person name="Lin X.Z."/>
            <person name="Chen G.J."/>
            <person name="Du Z.J."/>
        </authorList>
    </citation>
    <scope>NUCLEOTIDE SEQUENCE [LARGE SCALE GENOMIC DNA]</scope>
    <source>
        <strain evidence="7 8">FB218</strain>
    </source>
</reference>
<feature type="transmembrane region" description="Helical" evidence="6">
    <location>
        <begin position="199"/>
        <end position="218"/>
    </location>
</feature>
<feature type="transmembrane region" description="Helical" evidence="6">
    <location>
        <begin position="119"/>
        <end position="138"/>
    </location>
</feature>
<feature type="transmembrane region" description="Helical" evidence="6">
    <location>
        <begin position="158"/>
        <end position="179"/>
    </location>
</feature>
<evidence type="ECO:0000256" key="5">
    <source>
        <dbReference type="ARBA" id="ARBA00023136"/>
    </source>
</evidence>
<dbReference type="InterPro" id="IPR017039">
    <property type="entry name" value="Virul_fac_BrkB"/>
</dbReference>
<evidence type="ECO:0000256" key="2">
    <source>
        <dbReference type="ARBA" id="ARBA00022475"/>
    </source>
</evidence>
<keyword evidence="4 6" id="KW-1133">Transmembrane helix</keyword>
<dbReference type="PANTHER" id="PTHR30213">
    <property type="entry name" value="INNER MEMBRANE PROTEIN YHJD"/>
    <property type="match status" value="1"/>
</dbReference>
<protein>
    <submittedName>
        <fullName evidence="7">YihY/virulence factor BrkB family protein</fullName>
    </submittedName>
</protein>
<feature type="transmembrane region" description="Helical" evidence="6">
    <location>
        <begin position="57"/>
        <end position="76"/>
    </location>
</feature>
<dbReference type="Pfam" id="PF03631">
    <property type="entry name" value="Virul_fac_BrkB"/>
    <property type="match status" value="1"/>
</dbReference>
<name>A0ABS5JRX4_9BACT</name>
<dbReference type="EMBL" id="JAGUCO010000002">
    <property type="protein sequence ID" value="MBS2097641.1"/>
    <property type="molecule type" value="Genomic_DNA"/>
</dbReference>
<dbReference type="Proteomes" id="UP000708576">
    <property type="component" value="Unassembled WGS sequence"/>
</dbReference>
<gene>
    <name evidence="7" type="ORF">KEM10_05070</name>
</gene>
<accession>A0ABS5JRX4</accession>
<evidence type="ECO:0000256" key="1">
    <source>
        <dbReference type="ARBA" id="ARBA00004651"/>
    </source>
</evidence>
<feature type="transmembrane region" description="Helical" evidence="6">
    <location>
        <begin position="230"/>
        <end position="248"/>
    </location>
</feature>
<evidence type="ECO:0000256" key="6">
    <source>
        <dbReference type="SAM" id="Phobius"/>
    </source>
</evidence>